<dbReference type="PANTHER" id="PTHR39176:SF1">
    <property type="entry name" value="PERIPLASMIC PROTEIN"/>
    <property type="match status" value="1"/>
</dbReference>
<dbReference type="PANTHER" id="PTHR39176">
    <property type="entry name" value="PERIPLASMIC PROTEIN-RELATED"/>
    <property type="match status" value="1"/>
</dbReference>
<dbReference type="EMBL" id="JAROCY010000007">
    <property type="protein sequence ID" value="MDF8333299.1"/>
    <property type="molecule type" value="Genomic_DNA"/>
</dbReference>
<sequence length="170" mass="19370">MEVPAIAQMLPLQRETLLGYVASMFKQLLYLSAVLSVPAYASAPDQFAYKFVTTPEEGPVDANIESHYTIAFRNCQKAAVATSANIRCFQDEFARQDQTLNRVWQNVLGRFSPNNRGRLRSAQRRWANYRDPFCKSKAAEFDNGTIAPVVYLDCRVEQTIRRAIWLSALR</sequence>
<dbReference type="Gene3D" id="1.20.1270.180">
    <property type="match status" value="1"/>
</dbReference>
<gene>
    <name evidence="2" type="ORF">POM99_08815</name>
</gene>
<dbReference type="InterPro" id="IPR009739">
    <property type="entry name" value="LprI-like_N"/>
</dbReference>
<organism evidence="2 3">
    <name type="scientific">Novosphingobium cyanobacteriorum</name>
    <dbReference type="NCBI Taxonomy" id="3024215"/>
    <lineage>
        <taxon>Bacteria</taxon>
        <taxon>Pseudomonadati</taxon>
        <taxon>Pseudomonadota</taxon>
        <taxon>Alphaproteobacteria</taxon>
        <taxon>Sphingomonadales</taxon>
        <taxon>Sphingomonadaceae</taxon>
        <taxon>Novosphingobium</taxon>
    </lineage>
</organism>
<comment type="caution">
    <text evidence="2">The sequence shown here is derived from an EMBL/GenBank/DDBJ whole genome shotgun (WGS) entry which is preliminary data.</text>
</comment>
<keyword evidence="3" id="KW-1185">Reference proteome</keyword>
<accession>A0ABT6CH95</accession>
<dbReference type="Pfam" id="PF07007">
    <property type="entry name" value="LprI"/>
    <property type="match status" value="1"/>
</dbReference>
<proteinExistence type="predicted"/>
<name>A0ABT6CH95_9SPHN</name>
<evidence type="ECO:0000259" key="1">
    <source>
        <dbReference type="Pfam" id="PF07007"/>
    </source>
</evidence>
<evidence type="ECO:0000313" key="2">
    <source>
        <dbReference type="EMBL" id="MDF8333299.1"/>
    </source>
</evidence>
<evidence type="ECO:0000313" key="3">
    <source>
        <dbReference type="Proteomes" id="UP001222770"/>
    </source>
</evidence>
<protein>
    <submittedName>
        <fullName evidence="2">DUF1311 domain-containing protein</fullName>
    </submittedName>
</protein>
<feature type="domain" description="Lysozyme inhibitor LprI-like N-terminal" evidence="1">
    <location>
        <begin position="75"/>
        <end position="166"/>
    </location>
</feature>
<reference evidence="2 3" key="1">
    <citation type="submission" date="2023-03" db="EMBL/GenBank/DDBJ databases">
        <title>Novosphingobium cyanobacteriorum sp. nov., isolated from a eutrophic reservoir during the Microcystis bloom period.</title>
        <authorList>
            <person name="Kang M."/>
            <person name="Le V."/>
            <person name="Ko S.-R."/>
            <person name="Lee S.-A."/>
            <person name="Ahn C.-Y."/>
        </authorList>
    </citation>
    <scope>NUCLEOTIDE SEQUENCE [LARGE SCALE GENOMIC DNA]</scope>
    <source>
        <strain evidence="2 3">HBC54</strain>
    </source>
</reference>
<dbReference type="Proteomes" id="UP001222770">
    <property type="component" value="Unassembled WGS sequence"/>
</dbReference>